<dbReference type="Pfam" id="PF24166">
    <property type="entry name" value="DUF7410"/>
    <property type="match status" value="1"/>
</dbReference>
<reference evidence="3 4" key="1">
    <citation type="submission" date="2016-02" db="EMBL/GenBank/DDBJ databases">
        <title>Genome sequence of Halalkalicoccus paucihalophilus DSM 24557.</title>
        <authorList>
            <person name="Poehlein A."/>
            <person name="Daniel R."/>
        </authorList>
    </citation>
    <scope>NUCLEOTIDE SEQUENCE [LARGE SCALE GENOMIC DNA]</scope>
    <source>
        <strain evidence="3 4">DSM 24557</strain>
    </source>
</reference>
<dbReference type="RefSeq" id="WP_066382889.1">
    <property type="nucleotide sequence ID" value="NZ_LTAZ01000005.1"/>
</dbReference>
<dbReference type="AlphaFoldDB" id="A0A151ADQ1"/>
<keyword evidence="4" id="KW-1185">Reference proteome</keyword>
<evidence type="ECO:0000259" key="2">
    <source>
        <dbReference type="PROSITE" id="PS50157"/>
    </source>
</evidence>
<name>A0A151ADQ1_9EURY</name>
<evidence type="ECO:0000313" key="3">
    <source>
        <dbReference type="EMBL" id="KYH25808.1"/>
    </source>
</evidence>
<keyword evidence="1" id="KW-0472">Membrane</keyword>
<dbReference type="Proteomes" id="UP000075321">
    <property type="component" value="Unassembled WGS sequence"/>
</dbReference>
<organism evidence="3 4">
    <name type="scientific">Halalkalicoccus paucihalophilus</name>
    <dbReference type="NCBI Taxonomy" id="1008153"/>
    <lineage>
        <taxon>Archaea</taxon>
        <taxon>Methanobacteriati</taxon>
        <taxon>Methanobacteriota</taxon>
        <taxon>Stenosarchaea group</taxon>
        <taxon>Halobacteria</taxon>
        <taxon>Halobacteriales</taxon>
        <taxon>Halococcaceae</taxon>
        <taxon>Halalkalicoccus</taxon>
    </lineage>
</organism>
<dbReference type="PROSITE" id="PS00028">
    <property type="entry name" value="ZINC_FINGER_C2H2_1"/>
    <property type="match status" value="1"/>
</dbReference>
<dbReference type="InterPro" id="IPR055833">
    <property type="entry name" value="DUF7410"/>
</dbReference>
<evidence type="ECO:0000256" key="1">
    <source>
        <dbReference type="SAM" id="Phobius"/>
    </source>
</evidence>
<dbReference type="PATRIC" id="fig|1008153.3.peg.2534"/>
<accession>A0A151ADQ1</accession>
<dbReference type="OrthoDB" id="293088at2157"/>
<feature type="transmembrane region" description="Helical" evidence="1">
    <location>
        <begin position="67"/>
        <end position="85"/>
    </location>
</feature>
<keyword evidence="1" id="KW-1133">Transmembrane helix</keyword>
<keyword evidence="1" id="KW-0812">Transmembrane</keyword>
<dbReference type="InterPro" id="IPR013087">
    <property type="entry name" value="Znf_C2H2_type"/>
</dbReference>
<comment type="caution">
    <text evidence="3">The sequence shown here is derived from an EMBL/GenBank/DDBJ whole genome shotgun (WGS) entry which is preliminary data.</text>
</comment>
<dbReference type="PROSITE" id="PS50157">
    <property type="entry name" value="ZINC_FINGER_C2H2_2"/>
    <property type="match status" value="1"/>
</dbReference>
<feature type="domain" description="C2H2-type" evidence="2">
    <location>
        <begin position="14"/>
        <end position="37"/>
    </location>
</feature>
<evidence type="ECO:0000313" key="4">
    <source>
        <dbReference type="Proteomes" id="UP000075321"/>
    </source>
</evidence>
<sequence length="86" mass="9926">MSVPAFERSDGEAHPCPQCGRPFARAEYVTLHLGLEHPETLSESDRERFVEVYRGETDEIKRFRLKALATLIGMYFAFLYLYLVLA</sequence>
<gene>
    <name evidence="3" type="ORF">HAPAU_24860</name>
</gene>
<proteinExistence type="predicted"/>
<protein>
    <recommendedName>
        <fullName evidence="2">C2H2-type domain-containing protein</fullName>
    </recommendedName>
</protein>
<dbReference type="EMBL" id="LTAZ01000005">
    <property type="protein sequence ID" value="KYH25808.1"/>
    <property type="molecule type" value="Genomic_DNA"/>
</dbReference>